<dbReference type="AlphaFoldDB" id="A0A0A0JDE4"/>
<dbReference type="Proteomes" id="UP000030002">
    <property type="component" value="Unassembled WGS sequence"/>
</dbReference>
<evidence type="ECO:0008006" key="3">
    <source>
        <dbReference type="Google" id="ProtNLM"/>
    </source>
</evidence>
<sequence>MLVFSMVCTLLVTGVIAVTSVHLSRMKLLDVADGAALAAANALDEGAYAAGVGDSVPLSNETVRRTAVDYVSTRPMPGGLSAWGLGEGTGTPDGELAVVRMSGRAEVPFIGWLIGNGVTVNVVSRARADLE</sequence>
<keyword evidence="2" id="KW-1185">Reference proteome</keyword>
<evidence type="ECO:0000313" key="1">
    <source>
        <dbReference type="EMBL" id="KGN34839.1"/>
    </source>
</evidence>
<accession>A0A0A0JDE4</accession>
<reference evidence="1 2" key="1">
    <citation type="submission" date="2013-08" db="EMBL/GenBank/DDBJ databases">
        <title>The genome sequence of Knoellia sinensis.</title>
        <authorList>
            <person name="Zhu W."/>
            <person name="Wang G."/>
        </authorList>
    </citation>
    <scope>NUCLEOTIDE SEQUENCE [LARGE SCALE GENOMIC DNA]</scope>
    <source>
        <strain evidence="1 2">KCTC 19936</strain>
    </source>
</reference>
<organism evidence="1 2">
    <name type="scientific">Knoellia sinensis KCTC 19936</name>
    <dbReference type="NCBI Taxonomy" id="1385520"/>
    <lineage>
        <taxon>Bacteria</taxon>
        <taxon>Bacillati</taxon>
        <taxon>Actinomycetota</taxon>
        <taxon>Actinomycetes</taxon>
        <taxon>Micrococcales</taxon>
        <taxon>Intrasporangiaceae</taxon>
        <taxon>Knoellia</taxon>
    </lineage>
</organism>
<proteinExistence type="predicted"/>
<dbReference type="STRING" id="1385520.N802_02000"/>
<comment type="caution">
    <text evidence="1">The sequence shown here is derived from an EMBL/GenBank/DDBJ whole genome shotgun (WGS) entry which is preliminary data.</text>
</comment>
<dbReference type="eggNOG" id="ENOG50335SP">
    <property type="taxonomic scope" value="Bacteria"/>
</dbReference>
<protein>
    <recommendedName>
        <fullName evidence="3">Flp pilus-assembly TadG-like N-terminal domain-containing protein</fullName>
    </recommendedName>
</protein>
<gene>
    <name evidence="1" type="ORF">N802_02000</name>
</gene>
<dbReference type="EMBL" id="AVPJ01000001">
    <property type="protein sequence ID" value="KGN34839.1"/>
    <property type="molecule type" value="Genomic_DNA"/>
</dbReference>
<name>A0A0A0JDE4_9MICO</name>
<evidence type="ECO:0000313" key="2">
    <source>
        <dbReference type="Proteomes" id="UP000030002"/>
    </source>
</evidence>